<gene>
    <name evidence="8" type="ORF">EDD58_102478</name>
</gene>
<comment type="caution">
    <text evidence="8">The sequence shown here is derived from an EMBL/GenBank/DDBJ whole genome shotgun (WGS) entry which is preliminary data.</text>
</comment>
<dbReference type="GO" id="GO:0003983">
    <property type="term" value="F:UTP:glucose-1-phosphate uridylyltransferase activity"/>
    <property type="evidence" value="ECO:0007669"/>
    <property type="project" value="UniProtKB-EC"/>
</dbReference>
<dbReference type="AlphaFoldDB" id="A0A4R3LEL5"/>
<evidence type="ECO:0000256" key="2">
    <source>
        <dbReference type="ARBA" id="ARBA00012415"/>
    </source>
</evidence>
<dbReference type="InterPro" id="IPR005771">
    <property type="entry name" value="GalU_uridylyltTrfase_bac/arc"/>
</dbReference>
<proteinExistence type="inferred from homology"/>
<evidence type="ECO:0000256" key="3">
    <source>
        <dbReference type="ARBA" id="ARBA00022679"/>
    </source>
</evidence>
<evidence type="ECO:0000259" key="7">
    <source>
        <dbReference type="Pfam" id="PF00483"/>
    </source>
</evidence>
<evidence type="ECO:0000256" key="6">
    <source>
        <dbReference type="RuleBase" id="RU361259"/>
    </source>
</evidence>
<dbReference type="EC" id="2.7.7.9" evidence="2 6"/>
<dbReference type="SUPFAM" id="SSF53448">
    <property type="entry name" value="Nucleotide-diphospho-sugar transferases"/>
    <property type="match status" value="1"/>
</dbReference>
<evidence type="ECO:0000256" key="4">
    <source>
        <dbReference type="ARBA" id="ARBA00022695"/>
    </source>
</evidence>
<dbReference type="PANTHER" id="PTHR43197:SF1">
    <property type="entry name" value="UTP--GLUCOSE-1-PHOSPHATE URIDYLYLTRANSFERASE"/>
    <property type="match status" value="1"/>
</dbReference>
<evidence type="ECO:0000313" key="9">
    <source>
        <dbReference type="Proteomes" id="UP000294937"/>
    </source>
</evidence>
<sequence>MMNVRKAVIPAAGLGTRFLPATKALPKEMLPIMDRPVIQFIVEEAIQSGIEDILIITGRNKRPIEDHFDKSLELEVALEQRQKFDLLEKMERISQVRIHYIRQKEPRGLGDAVLQARSFIGEEPFALLLGDDIVEVTDPMPPCTQQLIEQYQKTGSPVIGVQPVKEDEVSQYGVIQPECLDVKTGDMVSIIDLVEKPLPTEAPSQLAIMGRYILDPTIFPILEQTPPGWGGEIQLTDALRTYIQQKNQMMAYRFAGTRYDVGTPLGFLKANLVFALRHPTYRSATLQLLEQVREDEPL</sequence>
<keyword evidence="9" id="KW-1185">Reference proteome</keyword>
<dbReference type="GO" id="GO:0006011">
    <property type="term" value="P:UDP-alpha-D-glucose metabolic process"/>
    <property type="evidence" value="ECO:0007669"/>
    <property type="project" value="InterPro"/>
</dbReference>
<keyword evidence="3 6" id="KW-0808">Transferase</keyword>
<protein>
    <recommendedName>
        <fullName evidence="2 6">UTP--glucose-1-phosphate uridylyltransferase</fullName>
        <ecNumber evidence="2 6">2.7.7.9</ecNumber>
    </recommendedName>
    <alternativeName>
        <fullName evidence="6">UDP-glucose pyrophosphorylase</fullName>
    </alternativeName>
</protein>
<name>A0A4R3LEL5_9BACL</name>
<comment type="catalytic activity">
    <reaction evidence="5 6">
        <text>alpha-D-glucose 1-phosphate + UTP + H(+) = UDP-alpha-D-glucose + diphosphate</text>
        <dbReference type="Rhea" id="RHEA:19889"/>
        <dbReference type="ChEBI" id="CHEBI:15378"/>
        <dbReference type="ChEBI" id="CHEBI:33019"/>
        <dbReference type="ChEBI" id="CHEBI:46398"/>
        <dbReference type="ChEBI" id="CHEBI:58601"/>
        <dbReference type="ChEBI" id="CHEBI:58885"/>
        <dbReference type="EC" id="2.7.7.9"/>
    </reaction>
</comment>
<accession>A0A4R3LEL5</accession>
<reference evidence="8 9" key="1">
    <citation type="submission" date="2019-03" db="EMBL/GenBank/DDBJ databases">
        <title>Genomic Encyclopedia of Type Strains, Phase IV (KMG-IV): sequencing the most valuable type-strain genomes for metagenomic binning, comparative biology and taxonomic classification.</title>
        <authorList>
            <person name="Goeker M."/>
        </authorList>
    </citation>
    <scope>NUCLEOTIDE SEQUENCE [LARGE SCALE GENOMIC DNA]</scope>
    <source>
        <strain evidence="8 9">DSM 45707</strain>
    </source>
</reference>
<dbReference type="CDD" id="cd02541">
    <property type="entry name" value="UGPase_prokaryotic"/>
    <property type="match status" value="1"/>
</dbReference>
<dbReference type="OrthoDB" id="9803871at2"/>
<dbReference type="PANTHER" id="PTHR43197">
    <property type="entry name" value="UTP--GLUCOSE-1-PHOSPHATE URIDYLYLTRANSFERASE"/>
    <property type="match status" value="1"/>
</dbReference>
<keyword evidence="4 6" id="KW-0548">Nucleotidyltransferase</keyword>
<dbReference type="InterPro" id="IPR005835">
    <property type="entry name" value="NTP_transferase_dom"/>
</dbReference>
<feature type="domain" description="Nucleotidyl transferase" evidence="7">
    <location>
        <begin position="6"/>
        <end position="271"/>
    </location>
</feature>
<dbReference type="Gene3D" id="3.90.550.10">
    <property type="entry name" value="Spore Coat Polysaccharide Biosynthesis Protein SpsA, Chain A"/>
    <property type="match status" value="1"/>
</dbReference>
<evidence type="ECO:0000256" key="1">
    <source>
        <dbReference type="ARBA" id="ARBA00006890"/>
    </source>
</evidence>
<dbReference type="Proteomes" id="UP000294937">
    <property type="component" value="Unassembled WGS sequence"/>
</dbReference>
<comment type="similarity">
    <text evidence="1 6">Belongs to the UDPGP type 2 family.</text>
</comment>
<dbReference type="Pfam" id="PF00483">
    <property type="entry name" value="NTP_transferase"/>
    <property type="match status" value="1"/>
</dbReference>
<organism evidence="8 9">
    <name type="scientific">Hazenella coriacea</name>
    <dbReference type="NCBI Taxonomy" id="1179467"/>
    <lineage>
        <taxon>Bacteria</taxon>
        <taxon>Bacillati</taxon>
        <taxon>Bacillota</taxon>
        <taxon>Bacilli</taxon>
        <taxon>Bacillales</taxon>
        <taxon>Thermoactinomycetaceae</taxon>
        <taxon>Hazenella</taxon>
    </lineage>
</organism>
<dbReference type="EMBL" id="SMAG01000002">
    <property type="protein sequence ID" value="TCS95896.1"/>
    <property type="molecule type" value="Genomic_DNA"/>
</dbReference>
<evidence type="ECO:0000256" key="5">
    <source>
        <dbReference type="ARBA" id="ARBA00048128"/>
    </source>
</evidence>
<dbReference type="InterPro" id="IPR029044">
    <property type="entry name" value="Nucleotide-diphossugar_trans"/>
</dbReference>
<dbReference type="NCBIfam" id="TIGR01099">
    <property type="entry name" value="galU"/>
    <property type="match status" value="1"/>
</dbReference>
<dbReference type="RefSeq" id="WP_131923859.1">
    <property type="nucleotide sequence ID" value="NZ_SMAG01000002.1"/>
</dbReference>
<evidence type="ECO:0000313" key="8">
    <source>
        <dbReference type="EMBL" id="TCS95896.1"/>
    </source>
</evidence>